<dbReference type="GO" id="GO:0003700">
    <property type="term" value="F:DNA-binding transcription factor activity"/>
    <property type="evidence" value="ECO:0007669"/>
    <property type="project" value="InterPro"/>
</dbReference>
<evidence type="ECO:0000313" key="3">
    <source>
        <dbReference type="EMBL" id="ROP33478.1"/>
    </source>
</evidence>
<sequence>MRLKSTDVIAGVPAPQLRTLLQHIKRRDGLTVAEIADLLEVDADASRSIIDHLLADGHLTQIRDPGGHELFDTTISGNAIAGAKFVSPIPAAKAEQVLAAFLNRVRAYNADPDNLLTVERVTLFGSHACGAAEVADVDVSITVVRRVTGDAYADATEALGARVGARREGVLDHLRLPQRLLHSTLKNRNRYLSITNEDVSQFTDDYRTVYRHADDPDAQPFPPGAQIDHPGTPDRADS</sequence>
<feature type="domain" description="HTH marR-type" evidence="2">
    <location>
        <begin position="11"/>
        <end position="67"/>
    </location>
</feature>
<comment type="caution">
    <text evidence="3">The sequence shown here is derived from an EMBL/GenBank/DDBJ whole genome shotgun (WGS) entry which is preliminary data.</text>
</comment>
<evidence type="ECO:0000256" key="1">
    <source>
        <dbReference type="SAM" id="MobiDB-lite"/>
    </source>
</evidence>
<dbReference type="AlphaFoldDB" id="A0A3N1GTD5"/>
<name>A0A3N1GTD5_9ACTN</name>
<dbReference type="OrthoDB" id="5021571at2"/>
<feature type="region of interest" description="Disordered" evidence="1">
    <location>
        <begin position="212"/>
        <end position="238"/>
    </location>
</feature>
<dbReference type="Proteomes" id="UP000271683">
    <property type="component" value="Unassembled WGS sequence"/>
</dbReference>
<dbReference type="Gene3D" id="1.10.10.10">
    <property type="entry name" value="Winged helix-like DNA-binding domain superfamily/Winged helix DNA-binding domain"/>
    <property type="match status" value="1"/>
</dbReference>
<gene>
    <name evidence="3" type="ORF">EDD30_6464</name>
</gene>
<organism evidence="3 4">
    <name type="scientific">Couchioplanes caeruleus</name>
    <dbReference type="NCBI Taxonomy" id="56438"/>
    <lineage>
        <taxon>Bacteria</taxon>
        <taxon>Bacillati</taxon>
        <taxon>Actinomycetota</taxon>
        <taxon>Actinomycetes</taxon>
        <taxon>Micromonosporales</taxon>
        <taxon>Micromonosporaceae</taxon>
        <taxon>Couchioplanes</taxon>
    </lineage>
</organism>
<dbReference type="InterPro" id="IPR036390">
    <property type="entry name" value="WH_DNA-bd_sf"/>
</dbReference>
<evidence type="ECO:0000313" key="4">
    <source>
        <dbReference type="Proteomes" id="UP000271683"/>
    </source>
</evidence>
<protein>
    <recommendedName>
        <fullName evidence="2">HTH marR-type domain-containing protein</fullName>
    </recommendedName>
</protein>
<evidence type="ECO:0000259" key="2">
    <source>
        <dbReference type="Pfam" id="PF12802"/>
    </source>
</evidence>
<dbReference type="RefSeq" id="WP_071805671.1">
    <property type="nucleotide sequence ID" value="NZ_RJKL01000001.1"/>
</dbReference>
<dbReference type="InterPro" id="IPR000835">
    <property type="entry name" value="HTH_MarR-typ"/>
</dbReference>
<dbReference type="SUPFAM" id="SSF46785">
    <property type="entry name" value="Winged helix' DNA-binding domain"/>
    <property type="match status" value="1"/>
</dbReference>
<reference evidence="3 4" key="1">
    <citation type="submission" date="2018-11" db="EMBL/GenBank/DDBJ databases">
        <title>Sequencing the genomes of 1000 actinobacteria strains.</title>
        <authorList>
            <person name="Klenk H.-P."/>
        </authorList>
    </citation>
    <scope>NUCLEOTIDE SEQUENCE [LARGE SCALE GENOMIC DNA]</scope>
    <source>
        <strain evidence="3 4">DSM 43634</strain>
    </source>
</reference>
<dbReference type="EMBL" id="RJKL01000001">
    <property type="protein sequence ID" value="ROP33478.1"/>
    <property type="molecule type" value="Genomic_DNA"/>
</dbReference>
<accession>A0A3N1GTD5</accession>
<dbReference type="Pfam" id="PF12802">
    <property type="entry name" value="MarR_2"/>
    <property type="match status" value="1"/>
</dbReference>
<proteinExistence type="predicted"/>
<dbReference type="InterPro" id="IPR036388">
    <property type="entry name" value="WH-like_DNA-bd_sf"/>
</dbReference>